<name>A0ABV0V5A8_9TELE</name>
<gene>
    <name evidence="1" type="ORF">ILYODFUR_009566</name>
</gene>
<dbReference type="Proteomes" id="UP001482620">
    <property type="component" value="Unassembled WGS sequence"/>
</dbReference>
<protein>
    <submittedName>
        <fullName evidence="1">Uncharacterized protein</fullName>
    </submittedName>
</protein>
<comment type="caution">
    <text evidence="1">The sequence shown here is derived from an EMBL/GenBank/DDBJ whole genome shotgun (WGS) entry which is preliminary data.</text>
</comment>
<organism evidence="1 2">
    <name type="scientific">Ilyodon furcidens</name>
    <name type="common">goldbreast splitfin</name>
    <dbReference type="NCBI Taxonomy" id="33524"/>
    <lineage>
        <taxon>Eukaryota</taxon>
        <taxon>Metazoa</taxon>
        <taxon>Chordata</taxon>
        <taxon>Craniata</taxon>
        <taxon>Vertebrata</taxon>
        <taxon>Euteleostomi</taxon>
        <taxon>Actinopterygii</taxon>
        <taxon>Neopterygii</taxon>
        <taxon>Teleostei</taxon>
        <taxon>Neoteleostei</taxon>
        <taxon>Acanthomorphata</taxon>
        <taxon>Ovalentaria</taxon>
        <taxon>Atherinomorphae</taxon>
        <taxon>Cyprinodontiformes</taxon>
        <taxon>Goodeidae</taxon>
        <taxon>Ilyodon</taxon>
    </lineage>
</organism>
<accession>A0ABV0V5A8</accession>
<evidence type="ECO:0000313" key="1">
    <source>
        <dbReference type="EMBL" id="MEQ2251302.1"/>
    </source>
</evidence>
<evidence type="ECO:0000313" key="2">
    <source>
        <dbReference type="Proteomes" id="UP001482620"/>
    </source>
</evidence>
<proteinExistence type="predicted"/>
<sequence length="67" mass="7311">MAEKMTGTLSNSPGLLSPELCEQPVSLIIFCGSLSSRKMPRTVCWATVKSAVSPVIGLFETTWKHQE</sequence>
<dbReference type="EMBL" id="JAHRIQ010093354">
    <property type="protein sequence ID" value="MEQ2251302.1"/>
    <property type="molecule type" value="Genomic_DNA"/>
</dbReference>
<keyword evidence="2" id="KW-1185">Reference proteome</keyword>
<reference evidence="1 2" key="1">
    <citation type="submission" date="2021-06" db="EMBL/GenBank/DDBJ databases">
        <authorList>
            <person name="Palmer J.M."/>
        </authorList>
    </citation>
    <scope>NUCLEOTIDE SEQUENCE [LARGE SCALE GENOMIC DNA]</scope>
    <source>
        <strain evidence="2">if_2019</strain>
        <tissue evidence="1">Muscle</tissue>
    </source>
</reference>